<dbReference type="Pfam" id="PF21537">
    <property type="entry name" value="DUF1980_C"/>
    <property type="match status" value="1"/>
</dbReference>
<dbReference type="Proteomes" id="UP000530530">
    <property type="component" value="Unassembled WGS sequence"/>
</dbReference>
<accession>A0ABR6M0Q1</accession>
<sequence length="274" mass="28662">MAAVKRNVQVLLLLFLGVGLLHISLLTDLYLRYVRPGLRPALIASGILLIALGAVSAARDGFPFNRPRTDGDQGHDGDQSEGDGHGRGHADGHGHSHAGGPKVAWLLYVPALTILFLAPPVLGSYTASRDEAKAPQAPSSGDSGDSLFPALPDTGVVPMTLNDFSSRAVWDTDGTLKGHIVRLTGFVTPGRHGTWYVSRLVISCCAADAQVRKVRVHGASAPPADAWVTVTGTWHPTGKVGTDGASPALDATAVRRVPAPKDPYHDMVTGPDGG</sequence>
<feature type="transmembrane region" description="Helical" evidence="2">
    <location>
        <begin position="103"/>
        <end position="122"/>
    </location>
</feature>
<evidence type="ECO:0000313" key="4">
    <source>
        <dbReference type="EMBL" id="MBB4788180.1"/>
    </source>
</evidence>
<dbReference type="EMBL" id="JACHNG010000002">
    <property type="protein sequence ID" value="MBB4788180.1"/>
    <property type="molecule type" value="Genomic_DNA"/>
</dbReference>
<dbReference type="NCBIfam" id="TIGR03943">
    <property type="entry name" value="TIGR03943 family putative permease subunit"/>
    <property type="match status" value="1"/>
</dbReference>
<evidence type="ECO:0000256" key="2">
    <source>
        <dbReference type="SAM" id="Phobius"/>
    </source>
</evidence>
<name>A0ABR6M0Q1_9ACTN</name>
<dbReference type="InterPro" id="IPR052955">
    <property type="entry name" value="UPF0703_membrane_permease"/>
</dbReference>
<feature type="domain" description="DUF1980" evidence="3">
    <location>
        <begin position="177"/>
        <end position="264"/>
    </location>
</feature>
<feature type="region of interest" description="Disordered" evidence="1">
    <location>
        <begin position="63"/>
        <end position="96"/>
    </location>
</feature>
<protein>
    <submittedName>
        <fullName evidence="4">Repeat protein (TIGR03943 family)</fullName>
    </submittedName>
</protein>
<keyword evidence="2" id="KW-1133">Transmembrane helix</keyword>
<dbReference type="PANTHER" id="PTHR40047:SF1">
    <property type="entry name" value="UPF0703 PROTEIN YCGQ"/>
    <property type="match status" value="1"/>
</dbReference>
<dbReference type="InterPro" id="IPR048447">
    <property type="entry name" value="DUF1980_C"/>
</dbReference>
<feature type="transmembrane region" description="Helical" evidence="2">
    <location>
        <begin position="42"/>
        <end position="58"/>
    </location>
</feature>
<evidence type="ECO:0000313" key="5">
    <source>
        <dbReference type="Proteomes" id="UP000530530"/>
    </source>
</evidence>
<dbReference type="PANTHER" id="PTHR40047">
    <property type="entry name" value="UPF0703 PROTEIN YCGQ"/>
    <property type="match status" value="1"/>
</dbReference>
<keyword evidence="5" id="KW-1185">Reference proteome</keyword>
<evidence type="ECO:0000259" key="3">
    <source>
        <dbReference type="Pfam" id="PF21537"/>
    </source>
</evidence>
<proteinExistence type="predicted"/>
<keyword evidence="2" id="KW-0472">Membrane</keyword>
<comment type="caution">
    <text evidence="4">The sequence shown here is derived from an EMBL/GenBank/DDBJ whole genome shotgun (WGS) entry which is preliminary data.</text>
</comment>
<gene>
    <name evidence="4" type="ORF">BJY27_009227</name>
</gene>
<reference evidence="4 5" key="1">
    <citation type="submission" date="2020-08" db="EMBL/GenBank/DDBJ databases">
        <title>Sequencing the genomes of 1000 actinobacteria strains.</title>
        <authorList>
            <person name="Klenk H.-P."/>
        </authorList>
    </citation>
    <scope>NUCLEOTIDE SEQUENCE [LARGE SCALE GENOMIC DNA]</scope>
    <source>
        <strain evidence="4 5">DSM 41530</strain>
    </source>
</reference>
<organism evidence="4 5">
    <name type="scientific">Streptomyces rapamycinicus</name>
    <dbReference type="NCBI Taxonomy" id="1226757"/>
    <lineage>
        <taxon>Bacteria</taxon>
        <taxon>Bacillati</taxon>
        <taxon>Actinomycetota</taxon>
        <taxon>Actinomycetes</taxon>
        <taxon>Kitasatosporales</taxon>
        <taxon>Streptomycetaceae</taxon>
        <taxon>Streptomyces</taxon>
        <taxon>Streptomyces violaceusniger group</taxon>
    </lineage>
</organism>
<evidence type="ECO:0000256" key="1">
    <source>
        <dbReference type="SAM" id="MobiDB-lite"/>
    </source>
</evidence>
<dbReference type="InterPro" id="IPR015402">
    <property type="entry name" value="DUF1980"/>
</dbReference>
<keyword evidence="2" id="KW-0812">Transmembrane</keyword>
<feature type="compositionally biased region" description="Basic and acidic residues" evidence="1">
    <location>
        <begin position="67"/>
        <end position="94"/>
    </location>
</feature>